<evidence type="ECO:0000256" key="8">
    <source>
        <dbReference type="SAM" id="MobiDB-lite"/>
    </source>
</evidence>
<evidence type="ECO:0000256" key="7">
    <source>
        <dbReference type="ARBA" id="ARBA00023170"/>
    </source>
</evidence>
<dbReference type="GO" id="GO:0038023">
    <property type="term" value="F:signaling receptor activity"/>
    <property type="evidence" value="ECO:0007669"/>
    <property type="project" value="InterPro"/>
</dbReference>
<protein>
    <submittedName>
        <fullName evidence="10">Uncharacterized protein</fullName>
    </submittedName>
</protein>
<feature type="compositionally biased region" description="Low complexity" evidence="8">
    <location>
        <begin position="267"/>
        <end position="284"/>
    </location>
</feature>
<accession>A0A1Y2G5D2</accession>
<dbReference type="PANTHER" id="PTHR21444">
    <property type="entry name" value="COILED-COIL DOMAIN-CONTAINING PROTEIN 180"/>
    <property type="match status" value="1"/>
</dbReference>
<proteinExistence type="predicted"/>
<name>A0A1Y2G5D2_9FUNG</name>
<dbReference type="AlphaFoldDB" id="A0A1Y2G5D2"/>
<dbReference type="Pfam" id="PF14752">
    <property type="entry name" value="RBP_receptor"/>
    <property type="match status" value="1"/>
</dbReference>
<evidence type="ECO:0000256" key="5">
    <source>
        <dbReference type="ARBA" id="ARBA00022989"/>
    </source>
</evidence>
<dbReference type="Proteomes" id="UP000193648">
    <property type="component" value="Unassembled WGS sequence"/>
</dbReference>
<comment type="caution">
    <text evidence="10">The sequence shown here is derived from an EMBL/GenBank/DDBJ whole genome shotgun (WGS) entry which is preliminary data.</text>
</comment>
<dbReference type="InterPro" id="IPR026612">
    <property type="entry name" value="STRA6-like"/>
</dbReference>
<evidence type="ECO:0000313" key="11">
    <source>
        <dbReference type="Proteomes" id="UP000193648"/>
    </source>
</evidence>
<sequence>MAMLLVAATFRSSLFRTLGSRALAAIGISCSLVFILWLIQMLVIRYRFRMPGSRFFLVPQQSARTGFHHWEFFWAFFNIVFGAFSFFKRIALSVLSMGIYSTRIDLCIMGGRFRPWDGGYSAFVGLVLADHVMNNPIVLEFVQILRDLLLARRNPHLAHLLEAKGRTHPDDVPELDEEAKAERNKQIIMIMNPVRRGERYPGARRPLTNIEEDDEAKMEDLLVATSNESGIGVGAGGGLKGGLVVPEVSKIHHYFRVDQRVDRHKPGQGPASRSSSSSSQPPSAVHYNSDRVSKVYTPLLVSGEAKHQIPITPQDPESVVSQEQIRQTLSEAKLRSIRNRNRWFLYVTLVRNPSIRPLRRTKIKDFLHPIGHGAEYTGSHLEEMLTDIHWDQED</sequence>
<keyword evidence="11" id="KW-1185">Reference proteome</keyword>
<dbReference type="RefSeq" id="XP_021875318.1">
    <property type="nucleotide sequence ID" value="XM_022026137.1"/>
</dbReference>
<feature type="transmembrane region" description="Helical" evidence="9">
    <location>
        <begin position="67"/>
        <end position="87"/>
    </location>
</feature>
<dbReference type="STRING" id="64571.A0A1Y2G5D2"/>
<evidence type="ECO:0000256" key="9">
    <source>
        <dbReference type="SAM" id="Phobius"/>
    </source>
</evidence>
<keyword evidence="3" id="KW-1003">Cell membrane</keyword>
<feature type="region of interest" description="Disordered" evidence="8">
    <location>
        <begin position="256"/>
        <end position="288"/>
    </location>
</feature>
<keyword evidence="4 9" id="KW-0812">Transmembrane</keyword>
<evidence type="ECO:0000256" key="2">
    <source>
        <dbReference type="ARBA" id="ARBA00022448"/>
    </source>
</evidence>
<evidence type="ECO:0000256" key="4">
    <source>
        <dbReference type="ARBA" id="ARBA00022692"/>
    </source>
</evidence>
<comment type="subcellular location">
    <subcellularLocation>
        <location evidence="1">Cell membrane</location>
        <topology evidence="1">Multi-pass membrane protein</topology>
    </subcellularLocation>
</comment>
<keyword evidence="6 9" id="KW-0472">Membrane</keyword>
<evidence type="ECO:0000256" key="3">
    <source>
        <dbReference type="ARBA" id="ARBA00022475"/>
    </source>
</evidence>
<organism evidence="10 11">
    <name type="scientific">Lobosporangium transversale</name>
    <dbReference type="NCBI Taxonomy" id="64571"/>
    <lineage>
        <taxon>Eukaryota</taxon>
        <taxon>Fungi</taxon>
        <taxon>Fungi incertae sedis</taxon>
        <taxon>Mucoromycota</taxon>
        <taxon>Mortierellomycotina</taxon>
        <taxon>Mortierellomycetes</taxon>
        <taxon>Mortierellales</taxon>
        <taxon>Mortierellaceae</taxon>
        <taxon>Lobosporangium</taxon>
    </lineage>
</organism>
<dbReference type="OrthoDB" id="2376984at2759"/>
<keyword evidence="2" id="KW-0813">Transport</keyword>
<dbReference type="GeneID" id="33567980"/>
<dbReference type="InParanoid" id="A0A1Y2G5D2"/>
<evidence type="ECO:0000313" key="10">
    <source>
        <dbReference type="EMBL" id="ORY95109.1"/>
    </source>
</evidence>
<evidence type="ECO:0000256" key="6">
    <source>
        <dbReference type="ARBA" id="ARBA00023136"/>
    </source>
</evidence>
<keyword evidence="5 9" id="KW-1133">Transmembrane helix</keyword>
<reference evidence="10 11" key="1">
    <citation type="submission" date="2016-07" db="EMBL/GenBank/DDBJ databases">
        <title>Pervasive Adenine N6-methylation of Active Genes in Fungi.</title>
        <authorList>
            <consortium name="DOE Joint Genome Institute"/>
            <person name="Mondo S.J."/>
            <person name="Dannebaum R.O."/>
            <person name="Kuo R.C."/>
            <person name="Labutti K."/>
            <person name="Haridas S."/>
            <person name="Kuo A."/>
            <person name="Salamov A."/>
            <person name="Ahrendt S.R."/>
            <person name="Lipzen A."/>
            <person name="Sullivan W."/>
            <person name="Andreopoulos W.B."/>
            <person name="Clum A."/>
            <person name="Lindquist E."/>
            <person name="Daum C."/>
            <person name="Ramamoorthy G.K."/>
            <person name="Gryganskyi A."/>
            <person name="Culley D."/>
            <person name="Magnuson J.K."/>
            <person name="James T.Y."/>
            <person name="O'Malley M.A."/>
            <person name="Stajich J.E."/>
            <person name="Spatafora J.W."/>
            <person name="Visel A."/>
            <person name="Grigoriev I.V."/>
        </authorList>
    </citation>
    <scope>NUCLEOTIDE SEQUENCE [LARGE SCALE GENOMIC DNA]</scope>
    <source>
        <strain evidence="10 11">NRRL 3116</strain>
    </source>
</reference>
<gene>
    <name evidence="10" type="ORF">BCR41DRAFT_365286</name>
</gene>
<evidence type="ECO:0000256" key="1">
    <source>
        <dbReference type="ARBA" id="ARBA00004651"/>
    </source>
</evidence>
<keyword evidence="7" id="KW-0675">Receptor</keyword>
<dbReference type="EMBL" id="MCFF01000086">
    <property type="protein sequence ID" value="ORY95109.1"/>
    <property type="molecule type" value="Genomic_DNA"/>
</dbReference>
<dbReference type="PANTHER" id="PTHR21444:SF15">
    <property type="entry name" value="RECEPTOR FOR RETINOL UPTAKE STRA6"/>
    <property type="match status" value="1"/>
</dbReference>
<feature type="transmembrane region" description="Helical" evidence="9">
    <location>
        <begin position="25"/>
        <end position="46"/>
    </location>
</feature>
<feature type="compositionally biased region" description="Basic and acidic residues" evidence="8">
    <location>
        <begin position="256"/>
        <end position="265"/>
    </location>
</feature>
<dbReference type="GO" id="GO:0005886">
    <property type="term" value="C:plasma membrane"/>
    <property type="evidence" value="ECO:0007669"/>
    <property type="project" value="UniProtKB-SubCell"/>
</dbReference>